<keyword evidence="2 7" id="KW-0349">Heme</keyword>
<dbReference type="SUPFAM" id="SSF48264">
    <property type="entry name" value="Cytochrome P450"/>
    <property type="match status" value="1"/>
</dbReference>
<dbReference type="GO" id="GO:0005506">
    <property type="term" value="F:iron ion binding"/>
    <property type="evidence" value="ECO:0007669"/>
    <property type="project" value="InterPro"/>
</dbReference>
<keyword evidence="10" id="KW-1185">Reference proteome</keyword>
<protein>
    <submittedName>
        <fullName evidence="9">Putative cytochrome P450</fullName>
    </submittedName>
</protein>
<keyword evidence="6 7" id="KW-0503">Monooxygenase</keyword>
<evidence type="ECO:0000256" key="5">
    <source>
        <dbReference type="ARBA" id="ARBA00023004"/>
    </source>
</evidence>
<dbReference type="PRINTS" id="PR00359">
    <property type="entry name" value="BP450"/>
</dbReference>
<dbReference type="InterPro" id="IPR001128">
    <property type="entry name" value="Cyt_P450"/>
</dbReference>
<dbReference type="GO" id="GO:0016705">
    <property type="term" value="F:oxidoreductase activity, acting on paired donors, with incorporation or reduction of molecular oxygen"/>
    <property type="evidence" value="ECO:0007669"/>
    <property type="project" value="InterPro"/>
</dbReference>
<keyword evidence="5 7" id="KW-0408">Iron</keyword>
<dbReference type="PANTHER" id="PTHR46696:SF1">
    <property type="entry name" value="CYTOCHROME P450 YJIB-RELATED"/>
    <property type="match status" value="1"/>
</dbReference>
<evidence type="ECO:0000313" key="9">
    <source>
        <dbReference type="EMBL" id="GAO07042.1"/>
    </source>
</evidence>
<dbReference type="AlphaFoldDB" id="A0A0P4R3G7"/>
<feature type="compositionally biased region" description="Polar residues" evidence="8">
    <location>
        <begin position="13"/>
        <end position="23"/>
    </location>
</feature>
<sequence>MTTTERIEWEQDTGPSTGPSTGPDTGRSPIAVPGARATGCPFDPAPEIARAHREEPVTRATLWDGSSCWLVTRHQDVREVLGDPRFSADATRPGFPFLTAGARQFATGNPSFIRQDDPEHARLRRMLTADFMVKKMAALRPEVQRIADELLDRMTEGRHAADLVAEFALPLPSLVICLLLGVPYDDHEFFQKHSSVLLSLRSTAEQVHVAQQELQDFLSRLAESKRREPDDGIVSRLVARGELDNAAIASMGRLLLVAGHETTANMTALSTLALLRNPDQLARLRAEPSLIKGAVEELLRYLTIVHNGLPRIADEDVTIGGRTIRAGEGVLCVLNTANRDEEIFPGGAALDVGRDARRHIAFGFGVHQCLGQPLARVELQIALETLLRRLPNLRLDIPFEDIPFRHDMGIYGVHALPVAW</sequence>
<evidence type="ECO:0000256" key="1">
    <source>
        <dbReference type="ARBA" id="ARBA00010617"/>
    </source>
</evidence>
<keyword evidence="4 7" id="KW-0560">Oxidoreductase</keyword>
<dbReference type="GO" id="GO:0004497">
    <property type="term" value="F:monooxygenase activity"/>
    <property type="evidence" value="ECO:0007669"/>
    <property type="project" value="UniProtKB-KW"/>
</dbReference>
<dbReference type="EMBL" id="BBNO01000002">
    <property type="protein sequence ID" value="GAO07042.1"/>
    <property type="molecule type" value="Genomic_DNA"/>
</dbReference>
<dbReference type="InterPro" id="IPR036396">
    <property type="entry name" value="Cyt_P450_sf"/>
</dbReference>
<evidence type="ECO:0000313" key="10">
    <source>
        <dbReference type="Proteomes" id="UP000048965"/>
    </source>
</evidence>
<keyword evidence="3 7" id="KW-0479">Metal-binding</keyword>
<evidence type="ECO:0000256" key="6">
    <source>
        <dbReference type="ARBA" id="ARBA00023033"/>
    </source>
</evidence>
<evidence type="ECO:0000256" key="2">
    <source>
        <dbReference type="ARBA" id="ARBA00022617"/>
    </source>
</evidence>
<dbReference type="GO" id="GO:0020037">
    <property type="term" value="F:heme binding"/>
    <property type="evidence" value="ECO:0007669"/>
    <property type="project" value="InterPro"/>
</dbReference>
<evidence type="ECO:0000256" key="7">
    <source>
        <dbReference type="RuleBase" id="RU000461"/>
    </source>
</evidence>
<comment type="similarity">
    <text evidence="1 7">Belongs to the cytochrome P450 family.</text>
</comment>
<reference evidence="10" key="1">
    <citation type="submission" date="2014-09" db="EMBL/GenBank/DDBJ databases">
        <title>Whole genome shotgun sequence of Streptomyces sp. NBRC 110027.</title>
        <authorList>
            <person name="Komaki H."/>
            <person name="Ichikawa N."/>
            <person name="Katano-Makiyama Y."/>
            <person name="Hosoyama A."/>
            <person name="Hashimoto M."/>
            <person name="Uohara A."/>
            <person name="Kitahashi Y."/>
            <person name="Ohji S."/>
            <person name="Kimura A."/>
            <person name="Yamazoe A."/>
            <person name="Igarashi Y."/>
            <person name="Fujita N."/>
        </authorList>
    </citation>
    <scope>NUCLEOTIDE SEQUENCE [LARGE SCALE GENOMIC DNA]</scope>
    <source>
        <strain evidence="10">NBRC 110027</strain>
    </source>
</reference>
<proteinExistence type="inferred from homology"/>
<accession>A0A0P4R3G7</accession>
<reference evidence="9 10" key="2">
    <citation type="journal article" date="2015" name="Stand. Genomic Sci.">
        <title>Draft genome sequence of marine-derived Streptomyces sp. TP-A0598, a producer of anti-MRSA antibiotic lydicamycins.</title>
        <authorList>
            <person name="Komaki H."/>
            <person name="Ichikawa N."/>
            <person name="Hosoyama A."/>
            <person name="Fujita N."/>
            <person name="Igarashi Y."/>
        </authorList>
    </citation>
    <scope>NUCLEOTIDE SEQUENCE [LARGE SCALE GENOMIC DNA]</scope>
    <source>
        <strain evidence="9 10">NBRC 110027</strain>
    </source>
</reference>
<comment type="caution">
    <text evidence="9">The sequence shown here is derived from an EMBL/GenBank/DDBJ whole genome shotgun (WGS) entry which is preliminary data.</text>
</comment>
<dbReference type="InterPro" id="IPR002397">
    <property type="entry name" value="Cyt_P450_B"/>
</dbReference>
<dbReference type="PROSITE" id="PS00086">
    <property type="entry name" value="CYTOCHROME_P450"/>
    <property type="match status" value="1"/>
</dbReference>
<dbReference type="Proteomes" id="UP000048965">
    <property type="component" value="Unassembled WGS sequence"/>
</dbReference>
<gene>
    <name evidence="9" type="ORF">TPA0598_02_02800</name>
</gene>
<dbReference type="PRINTS" id="PR00385">
    <property type="entry name" value="P450"/>
</dbReference>
<organism evidence="9 10">
    <name type="scientific">Streptomyces lydicamycinicus</name>
    <dbReference type="NCBI Taxonomy" id="1546107"/>
    <lineage>
        <taxon>Bacteria</taxon>
        <taxon>Bacillati</taxon>
        <taxon>Actinomycetota</taxon>
        <taxon>Actinomycetes</taxon>
        <taxon>Kitasatosporales</taxon>
        <taxon>Streptomycetaceae</taxon>
        <taxon>Streptomyces</taxon>
    </lineage>
</organism>
<dbReference type="Pfam" id="PF00067">
    <property type="entry name" value="p450"/>
    <property type="match status" value="1"/>
</dbReference>
<dbReference type="InterPro" id="IPR017972">
    <property type="entry name" value="Cyt_P450_CS"/>
</dbReference>
<evidence type="ECO:0000256" key="8">
    <source>
        <dbReference type="SAM" id="MobiDB-lite"/>
    </source>
</evidence>
<dbReference type="RefSeq" id="WP_245698441.1">
    <property type="nucleotide sequence ID" value="NZ_BBNO01000002.1"/>
</dbReference>
<dbReference type="PANTHER" id="PTHR46696">
    <property type="entry name" value="P450, PUTATIVE (EUROFUNG)-RELATED"/>
    <property type="match status" value="1"/>
</dbReference>
<name>A0A0P4R3G7_9ACTN</name>
<feature type="region of interest" description="Disordered" evidence="8">
    <location>
        <begin position="1"/>
        <end position="39"/>
    </location>
</feature>
<dbReference type="CDD" id="cd11030">
    <property type="entry name" value="CYP105-like"/>
    <property type="match status" value="1"/>
</dbReference>
<evidence type="ECO:0000256" key="4">
    <source>
        <dbReference type="ARBA" id="ARBA00023002"/>
    </source>
</evidence>
<evidence type="ECO:0000256" key="3">
    <source>
        <dbReference type="ARBA" id="ARBA00022723"/>
    </source>
</evidence>
<dbReference type="FunFam" id="1.10.630.10:FF:000018">
    <property type="entry name" value="Cytochrome P450 monooxygenase"/>
    <property type="match status" value="1"/>
</dbReference>
<dbReference type="Gene3D" id="1.10.630.10">
    <property type="entry name" value="Cytochrome P450"/>
    <property type="match status" value="1"/>
</dbReference>